<comment type="caution">
    <text evidence="1">The sequence shown here is derived from an EMBL/GenBank/DDBJ whole genome shotgun (WGS) entry which is preliminary data.</text>
</comment>
<reference evidence="1 2" key="1">
    <citation type="submission" date="2016-04" db="EMBL/GenBank/DDBJ databases">
        <title>Draft genome sequence of freshwater magnetotactic bacteria Magnetospirillum marisnigri SP-1 and Magnetospirillum moscoviense BB-1.</title>
        <authorList>
            <person name="Koziaeva V."/>
            <person name="Dziuba M.V."/>
            <person name="Ivanov T.M."/>
            <person name="Kuznetsov B."/>
            <person name="Grouzdev D.S."/>
        </authorList>
    </citation>
    <scope>NUCLEOTIDE SEQUENCE [LARGE SCALE GENOMIC DNA]</scope>
    <source>
        <strain evidence="1 2">BB-1</strain>
    </source>
</reference>
<dbReference type="Proteomes" id="UP000078543">
    <property type="component" value="Unassembled WGS sequence"/>
</dbReference>
<sequence>MTAIEIHHNDRTGRIIEQLEGYLPAIRENAFARRYNHESPPFVLSIFDEPGALKAAKVRFLEHPELSQVKDGFLFASLASVGEDIAQGWHYVDGRPAPLFGALPA</sequence>
<dbReference type="RefSeq" id="WP_068503472.1">
    <property type="nucleotide sequence ID" value="NZ_LWQU01000167.1"/>
</dbReference>
<accession>A0A178MH40</accession>
<evidence type="ECO:0000313" key="2">
    <source>
        <dbReference type="Proteomes" id="UP000078543"/>
    </source>
</evidence>
<organism evidence="1 2">
    <name type="scientific">Magnetospirillum moscoviense</name>
    <dbReference type="NCBI Taxonomy" id="1437059"/>
    <lineage>
        <taxon>Bacteria</taxon>
        <taxon>Pseudomonadati</taxon>
        <taxon>Pseudomonadota</taxon>
        <taxon>Alphaproteobacteria</taxon>
        <taxon>Rhodospirillales</taxon>
        <taxon>Rhodospirillaceae</taxon>
        <taxon>Magnetospirillum</taxon>
    </lineage>
</organism>
<keyword evidence="2" id="KW-1185">Reference proteome</keyword>
<dbReference type="EMBL" id="LWQU01000167">
    <property type="protein sequence ID" value="OAN47425.1"/>
    <property type="molecule type" value="Genomic_DNA"/>
</dbReference>
<protein>
    <submittedName>
        <fullName evidence="1">Uncharacterized protein</fullName>
    </submittedName>
</protein>
<name>A0A178MH40_9PROT</name>
<evidence type="ECO:0000313" key="1">
    <source>
        <dbReference type="EMBL" id="OAN47425.1"/>
    </source>
</evidence>
<gene>
    <name evidence="1" type="ORF">A6A05_15720</name>
</gene>
<proteinExistence type="predicted"/>
<dbReference type="AlphaFoldDB" id="A0A178MH40"/>